<protein>
    <submittedName>
        <fullName evidence="1">Uncharacterized protein</fullName>
    </submittedName>
</protein>
<evidence type="ECO:0000313" key="2">
    <source>
        <dbReference type="Proteomes" id="UP000067711"/>
    </source>
</evidence>
<reference evidence="1 2" key="1">
    <citation type="submission" date="2015-12" db="EMBL/GenBank/DDBJ databases">
        <title>Diversity of Burkholderia near neighbor genomes.</title>
        <authorList>
            <person name="Sahl J."/>
            <person name="Wagner D."/>
            <person name="Keim P."/>
        </authorList>
    </citation>
    <scope>NUCLEOTIDE SEQUENCE [LARGE SCALE GENOMIC DNA]</scope>
    <source>
        <strain evidence="1 2">BDU8</strain>
    </source>
</reference>
<proteinExistence type="predicted"/>
<name>A0A1B4FUN2_9BURK</name>
<dbReference type="AlphaFoldDB" id="A0A1B4FUN2"/>
<dbReference type="Proteomes" id="UP000067711">
    <property type="component" value="Chromosome 2"/>
</dbReference>
<organism evidence="1 2">
    <name type="scientific">Burkholderia mayonis</name>
    <dbReference type="NCBI Taxonomy" id="1385591"/>
    <lineage>
        <taxon>Bacteria</taxon>
        <taxon>Pseudomonadati</taxon>
        <taxon>Pseudomonadota</taxon>
        <taxon>Betaproteobacteria</taxon>
        <taxon>Burkholderiales</taxon>
        <taxon>Burkholderiaceae</taxon>
        <taxon>Burkholderia</taxon>
        <taxon>pseudomallei group</taxon>
    </lineage>
</organism>
<sequence length="107" mass="12265">MDDISIERRNQSRYGKSGIRLLNMELSPRLKVRDATRFRWMCGFQHVGAAIFETKSEVLIPFSAQCGRFSAQSVHVSRESFGVIDRQRHCMVGQRFVEVHSHGIAGR</sequence>
<evidence type="ECO:0000313" key="1">
    <source>
        <dbReference type="EMBL" id="AOJ07352.1"/>
    </source>
</evidence>
<dbReference type="EMBL" id="CP013388">
    <property type="protein sequence ID" value="AOJ07352.1"/>
    <property type="molecule type" value="Genomic_DNA"/>
</dbReference>
<accession>A0A1B4FUN2</accession>
<gene>
    <name evidence="1" type="ORF">WS71_08555</name>
</gene>